<dbReference type="InterPro" id="IPR011852">
    <property type="entry name" value="TRAP_TAXI"/>
</dbReference>
<feature type="signal peptide" evidence="1">
    <location>
        <begin position="1"/>
        <end position="20"/>
    </location>
</feature>
<evidence type="ECO:0000256" key="1">
    <source>
        <dbReference type="SAM" id="SignalP"/>
    </source>
</evidence>
<dbReference type="Gene3D" id="3.40.190.10">
    <property type="entry name" value="Periplasmic binding protein-like II"/>
    <property type="match status" value="2"/>
</dbReference>
<dbReference type="AlphaFoldDB" id="A0A6N6MX21"/>
<evidence type="ECO:0000313" key="2">
    <source>
        <dbReference type="EMBL" id="KAB1074484.1"/>
    </source>
</evidence>
<dbReference type="PANTHER" id="PTHR42941:SF1">
    <property type="entry name" value="SLL1037 PROTEIN"/>
    <property type="match status" value="1"/>
</dbReference>
<reference evidence="2 3" key="1">
    <citation type="submission" date="2019-09" db="EMBL/GenBank/DDBJ databases">
        <title>YIM 132548 draft genome.</title>
        <authorList>
            <person name="Jiang L."/>
        </authorList>
    </citation>
    <scope>NUCLEOTIDE SEQUENCE [LARGE SCALE GENOMIC DNA]</scope>
    <source>
        <strain evidence="2 3">YIM 132548</strain>
    </source>
</reference>
<dbReference type="Proteomes" id="UP000441523">
    <property type="component" value="Unassembled WGS sequence"/>
</dbReference>
<comment type="caution">
    <text evidence="2">The sequence shown here is derived from an EMBL/GenBank/DDBJ whole genome shotgun (WGS) entry which is preliminary data.</text>
</comment>
<dbReference type="NCBIfam" id="TIGR02122">
    <property type="entry name" value="TRAP_TAXI"/>
    <property type="match status" value="1"/>
</dbReference>
<dbReference type="PANTHER" id="PTHR42941">
    <property type="entry name" value="SLL1037 PROTEIN"/>
    <property type="match status" value="1"/>
</dbReference>
<keyword evidence="3" id="KW-1185">Reference proteome</keyword>
<name>A0A6N6MX21_9HYPH</name>
<dbReference type="SUPFAM" id="SSF53850">
    <property type="entry name" value="Periplasmic binding protein-like II"/>
    <property type="match status" value="1"/>
</dbReference>
<organism evidence="2 3">
    <name type="scientific">Methylobacterium planeticum</name>
    <dbReference type="NCBI Taxonomy" id="2615211"/>
    <lineage>
        <taxon>Bacteria</taxon>
        <taxon>Pseudomonadati</taxon>
        <taxon>Pseudomonadota</taxon>
        <taxon>Alphaproteobacteria</taxon>
        <taxon>Hyphomicrobiales</taxon>
        <taxon>Methylobacteriaceae</taxon>
        <taxon>Methylobacterium</taxon>
    </lineage>
</organism>
<evidence type="ECO:0000313" key="3">
    <source>
        <dbReference type="Proteomes" id="UP000441523"/>
    </source>
</evidence>
<sequence>MLRRRLLALALILAAAPLRAEPPEPALRVVLGTATPGGGFPAYGAALAAAVREVDPGLTIELRATKGSTENLTLLKAGSLDLALVQGEYAYEALAAQGPESGRLTVVSPVDATPGLFVVPAASPIRDVEGLRGKAVALGTHSSGLTVMGRTVLQGSGLDPERDVRTILLDRAGDGPAMVLDGRADALWGGSVGWPGFRTLATAPGGARFFGPAPGAIPGILALRPSLRRLTVPAGAFPTQAEAIETVGSWSFVVARAGLDDAAVTRLVRAVDRGKAALARQYQQGSESDPRNLAGAVPAAWLHPATAAYLHGIGAAPP</sequence>
<gene>
    <name evidence="2" type="ORF">F6X51_07920</name>
</gene>
<feature type="chain" id="PRO_5026948286" evidence="1">
    <location>
        <begin position="21"/>
        <end position="318"/>
    </location>
</feature>
<proteinExistence type="predicted"/>
<protein>
    <submittedName>
        <fullName evidence="2">TAXI family TRAP transporter solute-binding subunit</fullName>
    </submittedName>
</protein>
<keyword evidence="1" id="KW-0732">Signal</keyword>
<accession>A0A6N6MX21</accession>
<dbReference type="EMBL" id="VZZJ01000005">
    <property type="protein sequence ID" value="KAB1074484.1"/>
    <property type="molecule type" value="Genomic_DNA"/>
</dbReference>
<dbReference type="Pfam" id="PF16868">
    <property type="entry name" value="NMT1_3"/>
    <property type="match status" value="1"/>
</dbReference>